<dbReference type="GO" id="GO:0005634">
    <property type="term" value="C:nucleus"/>
    <property type="evidence" value="ECO:0007669"/>
    <property type="project" value="UniProtKB-UniRule"/>
</dbReference>
<evidence type="ECO:0000313" key="4">
    <source>
        <dbReference type="Proteomes" id="UP000022910"/>
    </source>
</evidence>
<feature type="domain" description="HMG box" evidence="2">
    <location>
        <begin position="19"/>
        <end position="76"/>
    </location>
</feature>
<dbReference type="EMBL" id="JEMT01013427">
    <property type="protein sequence ID" value="EXX73941.1"/>
    <property type="molecule type" value="Genomic_DNA"/>
</dbReference>
<evidence type="ECO:0000313" key="3">
    <source>
        <dbReference type="EMBL" id="EXX73941.1"/>
    </source>
</evidence>
<dbReference type="Gene3D" id="1.10.30.10">
    <property type="entry name" value="High mobility group box domain"/>
    <property type="match status" value="1"/>
</dbReference>
<dbReference type="OrthoDB" id="1919336at2759"/>
<dbReference type="SUPFAM" id="SSF47095">
    <property type="entry name" value="HMG-box"/>
    <property type="match status" value="1"/>
</dbReference>
<protein>
    <recommendedName>
        <fullName evidence="2">HMG box domain-containing protein</fullName>
    </recommendedName>
</protein>
<keyword evidence="4" id="KW-1185">Reference proteome</keyword>
<keyword evidence="1" id="KW-0539">Nucleus</keyword>
<comment type="caution">
    <text evidence="3">The sequence shown here is derived from an EMBL/GenBank/DDBJ whole genome shotgun (WGS) entry which is preliminary data.</text>
</comment>
<dbReference type="PROSITE" id="PS50118">
    <property type="entry name" value="HMG_BOX_2"/>
    <property type="match status" value="1"/>
</dbReference>
<evidence type="ECO:0000259" key="2">
    <source>
        <dbReference type="PROSITE" id="PS50118"/>
    </source>
</evidence>
<dbReference type="Pfam" id="PF00505">
    <property type="entry name" value="HMG_box"/>
    <property type="match status" value="1"/>
</dbReference>
<dbReference type="Proteomes" id="UP000022910">
    <property type="component" value="Unassembled WGS sequence"/>
</dbReference>
<dbReference type="CDD" id="cd00084">
    <property type="entry name" value="HMG-box_SF"/>
    <property type="match status" value="1"/>
</dbReference>
<dbReference type="InterPro" id="IPR009071">
    <property type="entry name" value="HMG_box_dom"/>
</dbReference>
<sequence length="141" mass="16740">MVKQNSIHGPLRNNLSKKSHKPLNGYIIFYKFYKKILDKEYPKSTSQSIAVIAGRRWRELPNDLKNSFIQFANTERLLQNIRPQFATRLIINSHHHHKSRLRVIFDDRCCESFKSSNEITSEEDSEYCRIFNEFIDLDACF</sequence>
<name>A0A015LML1_RHIIW</name>
<gene>
    <name evidence="3" type="ORF">RirG_055690</name>
</gene>
<accession>A0A015LML1</accession>
<dbReference type="HOGENOM" id="CLU_146201_0_0_1"/>
<feature type="DNA-binding region" description="HMG box" evidence="1">
    <location>
        <begin position="19"/>
        <end position="76"/>
    </location>
</feature>
<dbReference type="SMR" id="A0A015LML1"/>
<evidence type="ECO:0000256" key="1">
    <source>
        <dbReference type="PROSITE-ProRule" id="PRU00267"/>
    </source>
</evidence>
<keyword evidence="1" id="KW-0238">DNA-binding</keyword>
<dbReference type="AlphaFoldDB" id="A0A015LML1"/>
<organism evidence="3 4">
    <name type="scientific">Rhizophagus irregularis (strain DAOM 197198w)</name>
    <name type="common">Glomus intraradices</name>
    <dbReference type="NCBI Taxonomy" id="1432141"/>
    <lineage>
        <taxon>Eukaryota</taxon>
        <taxon>Fungi</taxon>
        <taxon>Fungi incertae sedis</taxon>
        <taxon>Mucoromycota</taxon>
        <taxon>Glomeromycotina</taxon>
        <taxon>Glomeromycetes</taxon>
        <taxon>Glomerales</taxon>
        <taxon>Glomeraceae</taxon>
        <taxon>Rhizophagus</taxon>
    </lineage>
</organism>
<dbReference type="GO" id="GO:0003677">
    <property type="term" value="F:DNA binding"/>
    <property type="evidence" value="ECO:0007669"/>
    <property type="project" value="UniProtKB-UniRule"/>
</dbReference>
<reference evidence="3 4" key="1">
    <citation type="submission" date="2014-02" db="EMBL/GenBank/DDBJ databases">
        <title>Single nucleus genome sequencing reveals high similarity among nuclei of an endomycorrhizal fungus.</title>
        <authorList>
            <person name="Lin K."/>
            <person name="Geurts R."/>
            <person name="Zhang Z."/>
            <person name="Limpens E."/>
            <person name="Saunders D.G."/>
            <person name="Mu D."/>
            <person name="Pang E."/>
            <person name="Cao H."/>
            <person name="Cha H."/>
            <person name="Lin T."/>
            <person name="Zhou Q."/>
            <person name="Shang Y."/>
            <person name="Li Y."/>
            <person name="Ivanov S."/>
            <person name="Sharma T."/>
            <person name="Velzen R.V."/>
            <person name="Ruijter N.D."/>
            <person name="Aanen D.K."/>
            <person name="Win J."/>
            <person name="Kamoun S."/>
            <person name="Bisseling T."/>
            <person name="Huang S."/>
        </authorList>
    </citation>
    <scope>NUCLEOTIDE SEQUENCE [LARGE SCALE GENOMIC DNA]</scope>
    <source>
        <strain evidence="4">DAOM197198w</strain>
    </source>
</reference>
<proteinExistence type="predicted"/>
<dbReference type="InterPro" id="IPR036910">
    <property type="entry name" value="HMG_box_dom_sf"/>
</dbReference>